<protein>
    <recommendedName>
        <fullName evidence="1">DUF4767 domain-containing protein</fullName>
    </recommendedName>
</protein>
<dbReference type="eggNOG" id="ENOG5033P2P">
    <property type="taxonomic scope" value="Bacteria"/>
</dbReference>
<evidence type="ECO:0000313" key="3">
    <source>
        <dbReference type="Proteomes" id="UP000051311"/>
    </source>
</evidence>
<gene>
    <name evidence="2" type="ORF">FC37_GL000849</name>
</gene>
<feature type="domain" description="DUF4767" evidence="1">
    <location>
        <begin position="12"/>
        <end position="90"/>
    </location>
</feature>
<accession>A0A0R1NTU6</accession>
<name>A0A0R1NTU6_9LACO</name>
<dbReference type="PATRIC" id="fig|1423748.3.peg.891"/>
<organism evidence="2 3">
    <name type="scientific">Lactobacillus gallinarum DSM 10532 = JCM 2011</name>
    <dbReference type="NCBI Taxonomy" id="1423748"/>
    <lineage>
        <taxon>Bacteria</taxon>
        <taxon>Bacillati</taxon>
        <taxon>Bacillota</taxon>
        <taxon>Bacilli</taxon>
        <taxon>Lactobacillales</taxon>
        <taxon>Lactobacillaceae</taxon>
        <taxon>Lactobacillus</taxon>
    </lineage>
</organism>
<dbReference type="OrthoDB" id="2149782at2"/>
<dbReference type="RefSeq" id="WP_025006027.1">
    <property type="nucleotide sequence ID" value="NZ_AZEL01000021.1"/>
</dbReference>
<evidence type="ECO:0000259" key="1">
    <source>
        <dbReference type="Pfam" id="PF15983"/>
    </source>
</evidence>
<sequence>MKLVDDSDKDADESESIDIGWDPELKKKYDYQVVSIFNYNDDDAEQHITYLFCVHDNQPIVLVDQTTNGNYIAVKETANKDVKSGFADIINGDDTDDD</sequence>
<dbReference type="AlphaFoldDB" id="A0A0R1NTU6"/>
<dbReference type="STRING" id="1423748.FC37_GL000849"/>
<proteinExistence type="predicted"/>
<dbReference type="InterPro" id="IPR031927">
    <property type="entry name" value="DUF4767"/>
</dbReference>
<comment type="caution">
    <text evidence="2">The sequence shown here is derived from an EMBL/GenBank/DDBJ whole genome shotgun (WGS) entry which is preliminary data.</text>
</comment>
<reference evidence="2 3" key="1">
    <citation type="journal article" date="2015" name="Genome Announc.">
        <title>Expanding the biotechnology potential of lactobacilli through comparative genomics of 213 strains and associated genera.</title>
        <authorList>
            <person name="Sun Z."/>
            <person name="Harris H.M."/>
            <person name="McCann A."/>
            <person name="Guo C."/>
            <person name="Argimon S."/>
            <person name="Zhang W."/>
            <person name="Yang X."/>
            <person name="Jeffery I.B."/>
            <person name="Cooney J.C."/>
            <person name="Kagawa T.F."/>
            <person name="Liu W."/>
            <person name="Song Y."/>
            <person name="Salvetti E."/>
            <person name="Wrobel A."/>
            <person name="Rasinkangas P."/>
            <person name="Parkhill J."/>
            <person name="Rea M.C."/>
            <person name="O'Sullivan O."/>
            <person name="Ritari J."/>
            <person name="Douillard F.P."/>
            <person name="Paul Ross R."/>
            <person name="Yang R."/>
            <person name="Briner A.E."/>
            <person name="Felis G.E."/>
            <person name="de Vos W.M."/>
            <person name="Barrangou R."/>
            <person name="Klaenhammer T.R."/>
            <person name="Caufield P.W."/>
            <person name="Cui Y."/>
            <person name="Zhang H."/>
            <person name="O'Toole P.W."/>
        </authorList>
    </citation>
    <scope>NUCLEOTIDE SEQUENCE [LARGE SCALE GENOMIC DNA]</scope>
    <source>
        <strain evidence="2 3">DSM 10532</strain>
    </source>
</reference>
<dbReference type="EMBL" id="AZEL01000021">
    <property type="protein sequence ID" value="KRL23678.1"/>
    <property type="molecule type" value="Genomic_DNA"/>
</dbReference>
<dbReference type="Pfam" id="PF15983">
    <property type="entry name" value="DUF4767"/>
    <property type="match status" value="1"/>
</dbReference>
<dbReference type="Proteomes" id="UP000051311">
    <property type="component" value="Unassembled WGS sequence"/>
</dbReference>
<evidence type="ECO:0000313" key="2">
    <source>
        <dbReference type="EMBL" id="KRL23678.1"/>
    </source>
</evidence>